<dbReference type="GO" id="GO:0006355">
    <property type="term" value="P:regulation of DNA-templated transcription"/>
    <property type="evidence" value="ECO:0007669"/>
    <property type="project" value="InterPro"/>
</dbReference>
<reference evidence="6" key="1">
    <citation type="submission" date="2016-10" db="EMBL/GenBank/DDBJ databases">
        <authorList>
            <person name="Varghese N."/>
            <person name="Submissions S."/>
        </authorList>
    </citation>
    <scope>NUCLEOTIDE SEQUENCE [LARGE SCALE GENOMIC DNA]</scope>
    <source>
        <strain evidence="6">DSM 23920</strain>
    </source>
</reference>
<evidence type="ECO:0000259" key="4">
    <source>
        <dbReference type="PROSITE" id="PS50043"/>
    </source>
</evidence>
<dbReference type="InterPro" id="IPR000792">
    <property type="entry name" value="Tscrpt_reg_LuxR_C"/>
</dbReference>
<evidence type="ECO:0000256" key="2">
    <source>
        <dbReference type="ARBA" id="ARBA00023125"/>
    </source>
</evidence>
<feature type="domain" description="HTH luxR-type" evidence="4">
    <location>
        <begin position="186"/>
        <end position="251"/>
    </location>
</feature>
<dbReference type="CDD" id="cd06170">
    <property type="entry name" value="LuxR_C_like"/>
    <property type="match status" value="1"/>
</dbReference>
<gene>
    <name evidence="5" type="ORF">SAMN05660909_04612</name>
</gene>
<evidence type="ECO:0000313" key="6">
    <source>
        <dbReference type="Proteomes" id="UP000199656"/>
    </source>
</evidence>
<dbReference type="OrthoDB" id="965844at2"/>
<dbReference type="SMART" id="SM00421">
    <property type="entry name" value="HTH_LUXR"/>
    <property type="match status" value="1"/>
</dbReference>
<proteinExistence type="predicted"/>
<dbReference type="PANTHER" id="PTHR44688">
    <property type="entry name" value="DNA-BINDING TRANSCRIPTIONAL ACTIVATOR DEVR_DOSR"/>
    <property type="match status" value="1"/>
</dbReference>
<dbReference type="PRINTS" id="PR00038">
    <property type="entry name" value="HTHLUXR"/>
</dbReference>
<dbReference type="PROSITE" id="PS50043">
    <property type="entry name" value="HTH_LUXR_2"/>
    <property type="match status" value="1"/>
</dbReference>
<evidence type="ECO:0000313" key="5">
    <source>
        <dbReference type="EMBL" id="SEA99553.1"/>
    </source>
</evidence>
<organism evidence="5 6">
    <name type="scientific">Chitinophaga terrae</name>
    <name type="common">ex Kim and Jung 2007</name>
    <dbReference type="NCBI Taxonomy" id="408074"/>
    <lineage>
        <taxon>Bacteria</taxon>
        <taxon>Pseudomonadati</taxon>
        <taxon>Bacteroidota</taxon>
        <taxon>Chitinophagia</taxon>
        <taxon>Chitinophagales</taxon>
        <taxon>Chitinophagaceae</taxon>
        <taxon>Chitinophaga</taxon>
    </lineage>
</organism>
<dbReference type="RefSeq" id="WP_089764598.1">
    <property type="nucleotide sequence ID" value="NZ_BKAT01000047.1"/>
</dbReference>
<dbReference type="STRING" id="408074.SAMN05660909_04612"/>
<evidence type="ECO:0000256" key="1">
    <source>
        <dbReference type="ARBA" id="ARBA00023015"/>
    </source>
</evidence>
<dbReference type="PROSITE" id="PS00622">
    <property type="entry name" value="HTH_LUXR_1"/>
    <property type="match status" value="1"/>
</dbReference>
<dbReference type="Gene3D" id="3.30.450.20">
    <property type="entry name" value="PAS domain"/>
    <property type="match status" value="1"/>
</dbReference>
<dbReference type="AlphaFoldDB" id="A0A1H4FQ92"/>
<keyword evidence="6" id="KW-1185">Reference proteome</keyword>
<protein>
    <submittedName>
        <fullName evidence="5">Regulatory protein, luxR family</fullName>
    </submittedName>
</protein>
<dbReference type="SUPFAM" id="SSF46894">
    <property type="entry name" value="C-terminal effector domain of the bipartite response regulators"/>
    <property type="match status" value="1"/>
</dbReference>
<name>A0A1H4FQ92_9BACT</name>
<dbReference type="GO" id="GO:0003677">
    <property type="term" value="F:DNA binding"/>
    <property type="evidence" value="ECO:0007669"/>
    <property type="project" value="UniProtKB-KW"/>
</dbReference>
<evidence type="ECO:0000256" key="3">
    <source>
        <dbReference type="ARBA" id="ARBA00023163"/>
    </source>
</evidence>
<keyword evidence="1" id="KW-0805">Transcription regulation</keyword>
<sequence>MNILNTLNDKLLQQSFDDLDLSARLPYCQFIAQAYARVENSISVLSDLKANKSYIYNGGTAAALGLEHNANAEEIASIWEEDIFRKIRPGDLLEKYALELRFFHLLKGLPVTERSDYQVVSYLHMHDKDNKLVRVLHRMFYIQSTDDGNIWLALCLYNLAYDAGNSDAYYGVIVNTRTGKVILPNEDEFNNILSEREKDVLRLIKNGKRSKDIASILSISINTVNRHRQNILEKLHVRNAMEACRIAESVKLI</sequence>
<dbReference type="Proteomes" id="UP000199656">
    <property type="component" value="Unassembled WGS sequence"/>
</dbReference>
<accession>A0A1H4FQ92</accession>
<keyword evidence="3" id="KW-0804">Transcription</keyword>
<dbReference type="PANTHER" id="PTHR44688:SF16">
    <property type="entry name" value="DNA-BINDING TRANSCRIPTIONAL ACTIVATOR DEVR_DOSR"/>
    <property type="match status" value="1"/>
</dbReference>
<dbReference type="Gene3D" id="1.10.10.10">
    <property type="entry name" value="Winged helix-like DNA-binding domain superfamily/Winged helix DNA-binding domain"/>
    <property type="match status" value="1"/>
</dbReference>
<dbReference type="Pfam" id="PF00196">
    <property type="entry name" value="GerE"/>
    <property type="match status" value="1"/>
</dbReference>
<dbReference type="EMBL" id="FNRL01000027">
    <property type="protein sequence ID" value="SEA99553.1"/>
    <property type="molecule type" value="Genomic_DNA"/>
</dbReference>
<dbReference type="InterPro" id="IPR016032">
    <property type="entry name" value="Sig_transdc_resp-reg_C-effctor"/>
</dbReference>
<keyword evidence="2" id="KW-0238">DNA-binding</keyword>
<dbReference type="InterPro" id="IPR036388">
    <property type="entry name" value="WH-like_DNA-bd_sf"/>
</dbReference>